<keyword evidence="1" id="KW-1133">Transmembrane helix</keyword>
<dbReference type="RefSeq" id="WP_160755493.1">
    <property type="nucleotide sequence ID" value="NZ_WTYL01000001.1"/>
</dbReference>
<accession>A0A845B3E2</accession>
<reference evidence="2 3" key="1">
    <citation type="submission" date="2019-12" db="EMBL/GenBank/DDBJ databases">
        <title>Genomic-based taxomic classification of the family Erythrobacteraceae.</title>
        <authorList>
            <person name="Xu L."/>
        </authorList>
    </citation>
    <scope>NUCLEOTIDE SEQUENCE [LARGE SCALE GENOMIC DNA]</scope>
    <source>
        <strain evidence="2 3">KCTC 42453</strain>
    </source>
</reference>
<dbReference type="AlphaFoldDB" id="A0A845B3E2"/>
<protein>
    <submittedName>
        <fullName evidence="2">Uncharacterized protein</fullName>
    </submittedName>
</protein>
<dbReference type="Proteomes" id="UP000431922">
    <property type="component" value="Unassembled WGS sequence"/>
</dbReference>
<evidence type="ECO:0000313" key="3">
    <source>
        <dbReference type="Proteomes" id="UP000431922"/>
    </source>
</evidence>
<evidence type="ECO:0000256" key="1">
    <source>
        <dbReference type="SAM" id="Phobius"/>
    </source>
</evidence>
<feature type="transmembrane region" description="Helical" evidence="1">
    <location>
        <begin position="25"/>
        <end position="58"/>
    </location>
</feature>
<keyword evidence="3" id="KW-1185">Reference proteome</keyword>
<dbReference type="EMBL" id="WTYL01000001">
    <property type="protein sequence ID" value="MXP43947.1"/>
    <property type="molecule type" value="Genomic_DNA"/>
</dbReference>
<gene>
    <name evidence="2" type="ORF">GRI65_05695</name>
</gene>
<organism evidence="2 3">
    <name type="scientific">Allopontixanthobacter sediminis</name>
    <dbReference type="NCBI Taxonomy" id="1689985"/>
    <lineage>
        <taxon>Bacteria</taxon>
        <taxon>Pseudomonadati</taxon>
        <taxon>Pseudomonadota</taxon>
        <taxon>Alphaproteobacteria</taxon>
        <taxon>Sphingomonadales</taxon>
        <taxon>Erythrobacteraceae</taxon>
        <taxon>Allopontixanthobacter</taxon>
    </lineage>
</organism>
<name>A0A845B3E2_9SPHN</name>
<sequence length="59" mass="6221">MLTLATLTFSGRVLTSGLPRPFLLFLLALVLAGLTSLARSAVLTLLVLTSLILARLILA</sequence>
<keyword evidence="1" id="KW-0472">Membrane</keyword>
<keyword evidence="1" id="KW-0812">Transmembrane</keyword>
<comment type="caution">
    <text evidence="2">The sequence shown here is derived from an EMBL/GenBank/DDBJ whole genome shotgun (WGS) entry which is preliminary data.</text>
</comment>
<proteinExistence type="predicted"/>
<evidence type="ECO:0000313" key="2">
    <source>
        <dbReference type="EMBL" id="MXP43947.1"/>
    </source>
</evidence>